<evidence type="ECO:0000313" key="6">
    <source>
        <dbReference type="Proteomes" id="UP001231189"/>
    </source>
</evidence>
<sequence length="267" mass="28896">MVTQVLRNSSGNHEGHLHPFGLLIVVDISGGRLNEILQEALSLVRIKHQVSCRVACITDLNDLLQGSEEAQVGGSCDMDLRKSIHCSRQRKLLQVMRELQASQFPRHHSHYVGITINELPVVDDSTAASSEITSAAAVPQEPPRLGDDKPLEATAASSETTYTAEVPQDPPKLEDDNPLEGKRVLLVEATRALQFIQKKMLSTLVATVAVAVDGSEVVAMFINALEIASGGAASEEWVALPYDVIFMDCQAPILTSFSNHRPTGLSP</sequence>
<comment type="caution">
    <text evidence="5">The sequence shown here is derived from an EMBL/GenBank/DDBJ whole genome shotgun (WGS) entry which is preliminary data.</text>
</comment>
<evidence type="ECO:0000259" key="4">
    <source>
        <dbReference type="PROSITE" id="PS50110"/>
    </source>
</evidence>
<dbReference type="InterPro" id="IPR011006">
    <property type="entry name" value="CheY-like_superfamily"/>
</dbReference>
<dbReference type="PANTHER" id="PTHR45339">
    <property type="entry name" value="HYBRID SIGNAL TRANSDUCTION HISTIDINE KINASE J"/>
    <property type="match status" value="1"/>
</dbReference>
<dbReference type="PANTHER" id="PTHR45339:SF5">
    <property type="entry name" value="HISTIDINE KINASE"/>
    <property type="match status" value="1"/>
</dbReference>
<dbReference type="PROSITE" id="PS50110">
    <property type="entry name" value="RESPONSE_REGULATORY"/>
    <property type="match status" value="1"/>
</dbReference>
<protein>
    <recommendedName>
        <fullName evidence="4">Response regulatory domain-containing protein</fullName>
    </recommendedName>
</protein>
<reference evidence="5" key="1">
    <citation type="submission" date="2023-07" db="EMBL/GenBank/DDBJ databases">
        <title>A chromosome-level genome assembly of Lolium multiflorum.</title>
        <authorList>
            <person name="Chen Y."/>
            <person name="Copetti D."/>
            <person name="Kolliker R."/>
            <person name="Studer B."/>
        </authorList>
    </citation>
    <scope>NUCLEOTIDE SEQUENCE</scope>
    <source>
        <strain evidence="5">02402/16</strain>
        <tissue evidence="5">Leaf</tissue>
    </source>
</reference>
<evidence type="ECO:0000256" key="2">
    <source>
        <dbReference type="PROSITE-ProRule" id="PRU00169"/>
    </source>
</evidence>
<feature type="modified residue" description="4-aspartylphosphate" evidence="2">
    <location>
        <position position="248"/>
    </location>
</feature>
<organism evidence="5 6">
    <name type="scientific">Lolium multiflorum</name>
    <name type="common">Italian ryegrass</name>
    <name type="synonym">Lolium perenne subsp. multiflorum</name>
    <dbReference type="NCBI Taxonomy" id="4521"/>
    <lineage>
        <taxon>Eukaryota</taxon>
        <taxon>Viridiplantae</taxon>
        <taxon>Streptophyta</taxon>
        <taxon>Embryophyta</taxon>
        <taxon>Tracheophyta</taxon>
        <taxon>Spermatophyta</taxon>
        <taxon>Magnoliopsida</taxon>
        <taxon>Liliopsida</taxon>
        <taxon>Poales</taxon>
        <taxon>Poaceae</taxon>
        <taxon>BOP clade</taxon>
        <taxon>Pooideae</taxon>
        <taxon>Poodae</taxon>
        <taxon>Poeae</taxon>
        <taxon>Poeae Chloroplast Group 2 (Poeae type)</taxon>
        <taxon>Loliodinae</taxon>
        <taxon>Loliinae</taxon>
        <taxon>Lolium</taxon>
    </lineage>
</organism>
<gene>
    <name evidence="5" type="ORF">QYE76_068646</name>
</gene>
<dbReference type="EMBL" id="JAUUTY010000004">
    <property type="protein sequence ID" value="KAK1650841.1"/>
    <property type="molecule type" value="Genomic_DNA"/>
</dbReference>
<evidence type="ECO:0000256" key="3">
    <source>
        <dbReference type="SAM" id="MobiDB-lite"/>
    </source>
</evidence>
<evidence type="ECO:0000256" key="1">
    <source>
        <dbReference type="ARBA" id="ARBA00022553"/>
    </source>
</evidence>
<dbReference type="GO" id="GO:0000160">
    <property type="term" value="P:phosphorelay signal transduction system"/>
    <property type="evidence" value="ECO:0007669"/>
    <property type="project" value="InterPro"/>
</dbReference>
<dbReference type="SUPFAM" id="SSF52172">
    <property type="entry name" value="CheY-like"/>
    <property type="match status" value="1"/>
</dbReference>
<keyword evidence="6" id="KW-1185">Reference proteome</keyword>
<proteinExistence type="predicted"/>
<name>A0AAD8SES3_LOLMU</name>
<feature type="domain" description="Response regulatory" evidence="4">
    <location>
        <begin position="183"/>
        <end position="267"/>
    </location>
</feature>
<dbReference type="AlphaFoldDB" id="A0AAD8SES3"/>
<dbReference type="Proteomes" id="UP001231189">
    <property type="component" value="Unassembled WGS sequence"/>
</dbReference>
<feature type="region of interest" description="Disordered" evidence="3">
    <location>
        <begin position="132"/>
        <end position="178"/>
    </location>
</feature>
<dbReference type="Gene3D" id="3.40.50.2300">
    <property type="match status" value="1"/>
</dbReference>
<evidence type="ECO:0000313" key="5">
    <source>
        <dbReference type="EMBL" id="KAK1650841.1"/>
    </source>
</evidence>
<accession>A0AAD8SES3</accession>
<feature type="compositionally biased region" description="Low complexity" evidence="3">
    <location>
        <begin position="152"/>
        <end position="165"/>
    </location>
</feature>
<dbReference type="InterPro" id="IPR001789">
    <property type="entry name" value="Sig_transdc_resp-reg_receiver"/>
</dbReference>
<keyword evidence="1 2" id="KW-0597">Phosphoprotein</keyword>